<protein>
    <submittedName>
        <fullName evidence="1">Uncharacterized protein</fullName>
    </submittedName>
</protein>
<dbReference type="Proteomes" id="UP000296049">
    <property type="component" value="Unassembled WGS sequence"/>
</dbReference>
<name>R0JQF0_ANAPL</name>
<evidence type="ECO:0000313" key="1">
    <source>
        <dbReference type="EMBL" id="EOA99351.1"/>
    </source>
</evidence>
<gene>
    <name evidence="1" type="ORF">Anapl_13527</name>
</gene>
<organism evidence="1 2">
    <name type="scientific">Anas platyrhynchos</name>
    <name type="common">Mallard</name>
    <name type="synonym">Anas boschas</name>
    <dbReference type="NCBI Taxonomy" id="8839"/>
    <lineage>
        <taxon>Eukaryota</taxon>
        <taxon>Metazoa</taxon>
        <taxon>Chordata</taxon>
        <taxon>Craniata</taxon>
        <taxon>Vertebrata</taxon>
        <taxon>Euteleostomi</taxon>
        <taxon>Archelosauria</taxon>
        <taxon>Archosauria</taxon>
        <taxon>Dinosauria</taxon>
        <taxon>Saurischia</taxon>
        <taxon>Theropoda</taxon>
        <taxon>Coelurosauria</taxon>
        <taxon>Aves</taxon>
        <taxon>Neognathae</taxon>
        <taxon>Galloanserae</taxon>
        <taxon>Anseriformes</taxon>
        <taxon>Anatidae</taxon>
        <taxon>Anatinae</taxon>
        <taxon>Anas</taxon>
    </lineage>
</organism>
<dbReference type="AlphaFoldDB" id="R0JQF0"/>
<accession>R0JQF0</accession>
<evidence type="ECO:0000313" key="2">
    <source>
        <dbReference type="Proteomes" id="UP000296049"/>
    </source>
</evidence>
<dbReference type="EMBL" id="KB743339">
    <property type="protein sequence ID" value="EOA99351.1"/>
    <property type="molecule type" value="Genomic_DNA"/>
</dbReference>
<keyword evidence="2" id="KW-1185">Reference proteome</keyword>
<sequence>MGFVTSAGKKPCQKSQKSSVTASTGCHATVRTTADVIPNVWKCLEIFLCPTDGPAHPVLVQCELTITRFLTLWLGFFVEAQERNTQTQQRGKAALESCCFHIKALRNRCFMQHCTLNSLPHSATLSVLVKPQGEGENRPGFLDVFYGSLVTGGTPELHKTESDLEKIIPASIVKDTETDTRAVMSCIAQT</sequence>
<reference evidence="2" key="1">
    <citation type="journal article" date="2013" name="Nat. Genet.">
        <title>The duck genome and transcriptome provide insight into an avian influenza virus reservoir species.</title>
        <authorList>
            <person name="Huang Y."/>
            <person name="Li Y."/>
            <person name="Burt D.W."/>
            <person name="Chen H."/>
            <person name="Zhang Y."/>
            <person name="Qian W."/>
            <person name="Kim H."/>
            <person name="Gan S."/>
            <person name="Zhao Y."/>
            <person name="Li J."/>
            <person name="Yi K."/>
            <person name="Feng H."/>
            <person name="Zhu P."/>
            <person name="Li B."/>
            <person name="Liu Q."/>
            <person name="Fairley S."/>
            <person name="Magor K.E."/>
            <person name="Du Z."/>
            <person name="Hu X."/>
            <person name="Goodman L."/>
            <person name="Tafer H."/>
            <person name="Vignal A."/>
            <person name="Lee T."/>
            <person name="Kim K.W."/>
            <person name="Sheng Z."/>
            <person name="An Y."/>
            <person name="Searle S."/>
            <person name="Herrero J."/>
            <person name="Groenen M.A."/>
            <person name="Crooijmans R.P."/>
            <person name="Faraut T."/>
            <person name="Cai Q."/>
            <person name="Webster R.G."/>
            <person name="Aldridge J.R."/>
            <person name="Warren W.C."/>
            <person name="Bartschat S."/>
            <person name="Kehr S."/>
            <person name="Marz M."/>
            <person name="Stadler P.F."/>
            <person name="Smith J."/>
            <person name="Kraus R.H."/>
            <person name="Zhao Y."/>
            <person name="Ren L."/>
            <person name="Fei J."/>
            <person name="Morisson M."/>
            <person name="Kaiser P."/>
            <person name="Griffin D.K."/>
            <person name="Rao M."/>
            <person name="Pitel F."/>
            <person name="Wang J."/>
            <person name="Li N."/>
        </authorList>
    </citation>
    <scope>NUCLEOTIDE SEQUENCE [LARGE SCALE GENOMIC DNA]</scope>
</reference>
<proteinExistence type="predicted"/>